<dbReference type="EMBL" id="LK996017">
    <property type="protein sequence ID" value="CDX01448.1"/>
    <property type="molecule type" value="Genomic_DNA"/>
</dbReference>
<gene>
    <name evidence="1" type="ORF">DPCES_1561</name>
</gene>
<accession>A0A098AXV3</accession>
<organism evidence="1">
    <name type="scientific">Desulfitobacterium hafniense</name>
    <name type="common">Desulfitobacterium frappieri</name>
    <dbReference type="NCBI Taxonomy" id="49338"/>
    <lineage>
        <taxon>Bacteria</taxon>
        <taxon>Bacillati</taxon>
        <taxon>Bacillota</taxon>
        <taxon>Clostridia</taxon>
        <taxon>Eubacteriales</taxon>
        <taxon>Desulfitobacteriaceae</taxon>
        <taxon>Desulfitobacterium</taxon>
    </lineage>
</organism>
<evidence type="ECO:0000313" key="1">
    <source>
        <dbReference type="EMBL" id="CDX01448.1"/>
    </source>
</evidence>
<protein>
    <submittedName>
        <fullName evidence="1">Uncharacterized protein</fullName>
    </submittedName>
</protein>
<name>A0A098AXV3_DESHA</name>
<dbReference type="RefSeq" id="WP_208925515.1">
    <property type="nucleotide sequence ID" value="NZ_LK996017.1"/>
</dbReference>
<sequence length="308" mass="34452">MGDYTQAETKRQTRIEILNLRPEEVDAGKELWLQVRVISEAYDDLLGCRIQVMDLFNHSVAETELAVFDGISNDTYEFSLPAPQEPGEYTWTVLFSNQEKEGTSFAGSSGQLSFIVKSHRITLNVWGVPSPVPQGETFKVSIGAKCSAGCSLAGLPLVIEDDNHRVVYGHLGEAVLPQTNGVYWTEQELSSPEEETLHKWVIQCCTQELEIQHHAQPETFLCRTTKPSEHQVMIEVLDKYEQTPIAEAYVMLGLYKATTDANGVAVLEVPEGRQELYVTKDDFLSFQTSFVISKGIAIKAELEYCPIL</sequence>
<dbReference type="PATRIC" id="fig|49338.4.peg.1679"/>
<reference evidence="1" key="1">
    <citation type="submission" date="2014-07" db="EMBL/GenBank/DDBJ databases">
        <authorList>
            <person name="Hornung V.Bastian."/>
        </authorList>
    </citation>
    <scope>NUCLEOTIDE SEQUENCE</scope>
    <source>
        <strain evidence="1">PCE-S</strain>
    </source>
</reference>
<proteinExistence type="predicted"/>
<dbReference type="AlphaFoldDB" id="A0A098AXV3"/>